<keyword evidence="6" id="KW-1185">Reference proteome</keyword>
<name>A0A329RAX5_9STRA</name>
<dbReference type="EMBL" id="RCMK01002249">
    <property type="protein sequence ID" value="KAG2883199.1"/>
    <property type="molecule type" value="Genomic_DNA"/>
</dbReference>
<evidence type="ECO:0000313" key="3">
    <source>
        <dbReference type="EMBL" id="KAG2958624.1"/>
    </source>
</evidence>
<dbReference type="Proteomes" id="UP000251314">
    <property type="component" value="Unassembled WGS sequence"/>
</dbReference>
<evidence type="ECO:0000256" key="1">
    <source>
        <dbReference type="SAM" id="MobiDB-lite"/>
    </source>
</evidence>
<dbReference type="Proteomes" id="UP000760860">
    <property type="component" value="Unassembled WGS sequence"/>
</dbReference>
<sequence>MPSNSAITSASKANANNSVRPSVSSPDISAATTSDSNVIIQGVSTSSSTARAPKTPVLTIADLLFDDTTSVDDTESMLMTFGAKQLRTECYLRQLGIVKKGSN</sequence>
<dbReference type="OrthoDB" id="129315at2759"/>
<dbReference type="EMBL" id="RCMV01001755">
    <property type="protein sequence ID" value="KAG3207104.1"/>
    <property type="molecule type" value="Genomic_DNA"/>
</dbReference>
<gene>
    <name evidence="5" type="ORF">PC110_g22976</name>
    <name evidence="2" type="ORF">PC117_g26076</name>
    <name evidence="3" type="ORF">PC118_g23432</name>
    <name evidence="4" type="ORF">PC129_g21544</name>
</gene>
<proteinExistence type="predicted"/>
<dbReference type="AlphaFoldDB" id="A0A329RAX5"/>
<evidence type="ECO:0000313" key="6">
    <source>
        <dbReference type="Proteomes" id="UP000251314"/>
    </source>
</evidence>
<evidence type="ECO:0000313" key="2">
    <source>
        <dbReference type="EMBL" id="KAG2883199.1"/>
    </source>
</evidence>
<evidence type="ECO:0000313" key="4">
    <source>
        <dbReference type="EMBL" id="KAG3207104.1"/>
    </source>
</evidence>
<protein>
    <submittedName>
        <fullName evidence="5">Uncharacterized protein</fullName>
    </submittedName>
</protein>
<comment type="caution">
    <text evidence="5">The sequence shown here is derived from an EMBL/GenBank/DDBJ whole genome shotgun (WGS) entry which is preliminary data.</text>
</comment>
<dbReference type="Proteomes" id="UP000697107">
    <property type="component" value="Unassembled WGS sequence"/>
</dbReference>
<evidence type="ECO:0000313" key="5">
    <source>
        <dbReference type="EMBL" id="RAW20582.1"/>
    </source>
</evidence>
<feature type="region of interest" description="Disordered" evidence="1">
    <location>
        <begin position="1"/>
        <end position="31"/>
    </location>
</feature>
<dbReference type="EMBL" id="MJFZ01002660">
    <property type="protein sequence ID" value="RAW20582.1"/>
    <property type="molecule type" value="Genomic_DNA"/>
</dbReference>
<accession>A0A329RAX5</accession>
<dbReference type="VEuPathDB" id="FungiDB:PC110_g22976"/>
<organism evidence="5 6">
    <name type="scientific">Phytophthora cactorum</name>
    <dbReference type="NCBI Taxonomy" id="29920"/>
    <lineage>
        <taxon>Eukaryota</taxon>
        <taxon>Sar</taxon>
        <taxon>Stramenopiles</taxon>
        <taxon>Oomycota</taxon>
        <taxon>Peronosporomycetes</taxon>
        <taxon>Peronosporales</taxon>
        <taxon>Peronosporaceae</taxon>
        <taxon>Phytophthora</taxon>
    </lineage>
</organism>
<dbReference type="Proteomes" id="UP000736787">
    <property type="component" value="Unassembled WGS sequence"/>
</dbReference>
<dbReference type="EMBL" id="RCML01002199">
    <property type="protein sequence ID" value="KAG2958624.1"/>
    <property type="molecule type" value="Genomic_DNA"/>
</dbReference>
<reference evidence="2" key="2">
    <citation type="submission" date="2018-10" db="EMBL/GenBank/DDBJ databases">
        <title>Effector identification in a new, highly contiguous assembly of the strawberry crown rot pathogen Phytophthora cactorum.</title>
        <authorList>
            <person name="Armitage A.D."/>
            <person name="Nellist C.F."/>
            <person name="Bates H."/>
            <person name="Vickerstaff R.J."/>
            <person name="Harrison R.J."/>
        </authorList>
    </citation>
    <scope>NUCLEOTIDE SEQUENCE</scope>
    <source>
        <strain evidence="2">4040</strain>
        <strain evidence="3">P415</strain>
        <strain evidence="4">P421</strain>
    </source>
</reference>
<reference evidence="5 6" key="1">
    <citation type="submission" date="2018-01" db="EMBL/GenBank/DDBJ databases">
        <title>Draft genome of the strawberry crown rot pathogen Phytophthora cactorum.</title>
        <authorList>
            <person name="Armitage A.D."/>
            <person name="Lysoe E."/>
            <person name="Nellist C.F."/>
            <person name="Harrison R.J."/>
            <person name="Brurberg M.B."/>
        </authorList>
    </citation>
    <scope>NUCLEOTIDE SEQUENCE [LARGE SCALE GENOMIC DNA]</scope>
    <source>
        <strain evidence="5 6">10300</strain>
    </source>
</reference>